<feature type="domain" description="CHAT" evidence="1">
    <location>
        <begin position="578"/>
        <end position="766"/>
    </location>
</feature>
<dbReference type="Pfam" id="PF12770">
    <property type="entry name" value="CHAT"/>
    <property type="match status" value="1"/>
</dbReference>
<dbReference type="EMBL" id="ML977002">
    <property type="protein sequence ID" value="KAF1953688.1"/>
    <property type="molecule type" value="Genomic_DNA"/>
</dbReference>
<dbReference type="OrthoDB" id="3758190at2759"/>
<reference evidence="2" key="1">
    <citation type="journal article" date="2020" name="Stud. Mycol.">
        <title>101 Dothideomycetes genomes: a test case for predicting lifestyles and emergence of pathogens.</title>
        <authorList>
            <person name="Haridas S."/>
            <person name="Albert R."/>
            <person name="Binder M."/>
            <person name="Bloem J."/>
            <person name="Labutti K."/>
            <person name="Salamov A."/>
            <person name="Andreopoulos B."/>
            <person name="Baker S."/>
            <person name="Barry K."/>
            <person name="Bills G."/>
            <person name="Bluhm B."/>
            <person name="Cannon C."/>
            <person name="Castanera R."/>
            <person name="Culley D."/>
            <person name="Daum C."/>
            <person name="Ezra D."/>
            <person name="Gonzalez J."/>
            <person name="Henrissat B."/>
            <person name="Kuo A."/>
            <person name="Liang C."/>
            <person name="Lipzen A."/>
            <person name="Lutzoni F."/>
            <person name="Magnuson J."/>
            <person name="Mondo S."/>
            <person name="Nolan M."/>
            <person name="Ohm R."/>
            <person name="Pangilinan J."/>
            <person name="Park H.-J."/>
            <person name="Ramirez L."/>
            <person name="Alfaro M."/>
            <person name="Sun H."/>
            <person name="Tritt A."/>
            <person name="Yoshinaga Y."/>
            <person name="Zwiers L.-H."/>
            <person name="Turgeon B."/>
            <person name="Goodwin S."/>
            <person name="Spatafora J."/>
            <person name="Crous P."/>
            <person name="Grigoriev I."/>
        </authorList>
    </citation>
    <scope>NUCLEOTIDE SEQUENCE</scope>
    <source>
        <strain evidence="2">CBS 675.92</strain>
    </source>
</reference>
<dbReference type="Proteomes" id="UP000800035">
    <property type="component" value="Unassembled WGS sequence"/>
</dbReference>
<accession>A0A6A5TMQ7</accession>
<organism evidence="2 3">
    <name type="scientific">Byssothecium circinans</name>
    <dbReference type="NCBI Taxonomy" id="147558"/>
    <lineage>
        <taxon>Eukaryota</taxon>
        <taxon>Fungi</taxon>
        <taxon>Dikarya</taxon>
        <taxon>Ascomycota</taxon>
        <taxon>Pezizomycotina</taxon>
        <taxon>Dothideomycetes</taxon>
        <taxon>Pleosporomycetidae</taxon>
        <taxon>Pleosporales</taxon>
        <taxon>Massarineae</taxon>
        <taxon>Massarinaceae</taxon>
        <taxon>Byssothecium</taxon>
    </lineage>
</organism>
<dbReference type="AlphaFoldDB" id="A0A6A5TMQ7"/>
<evidence type="ECO:0000313" key="2">
    <source>
        <dbReference type="EMBL" id="KAF1953688.1"/>
    </source>
</evidence>
<proteinExistence type="predicted"/>
<evidence type="ECO:0000259" key="1">
    <source>
        <dbReference type="Pfam" id="PF12770"/>
    </source>
</evidence>
<evidence type="ECO:0000313" key="3">
    <source>
        <dbReference type="Proteomes" id="UP000800035"/>
    </source>
</evidence>
<keyword evidence="3" id="KW-1185">Reference proteome</keyword>
<name>A0A6A5TMQ7_9PLEO</name>
<dbReference type="InterPro" id="IPR024983">
    <property type="entry name" value="CHAT_dom"/>
</dbReference>
<sequence>MEALDDQSKALHTIGAIQDAVDHLQTFDIQRQLVRECEERSREGGARLFWILRQIGAIAHWLRHSGHTSKAIEGAEALFKEIRTSDCCWIKGFVAQNLAHAYVSINDHDRTLEWAHMCYSNWAPLEPSDKAEARKEILNAEMLSRFPAVNVPPELVETTWSHVQEEIAAGLSRSAIGKIEIILSMVLMHDRKLDAAPWIETFDGLLSNLPEPEATIKRADFYQIQADFSLADGRNRPDADNEHKAVELMEKSVTLYIAQKLLFQAANSRQKCALTHLAIHGKSLSIIELQKAVEQFEIAGDYFRQIDHTAQIEINTFWIAFCCYEGWCRRWLPASLVLDTLISAELVRDQQRSELSILGGLDAITGKQRLRMDKNLRKLYNMAFAVCSKDNQPEKLWEWIQKAKARSLSDALGLGILVPEALETEIQKNKETRDLYNEEQKLQSAIQTCDEHQRLALRGDLWAVQKQMKEHSCLRELIELREGHSVDLNRIKKLLPSDQEAFPQARLIFVDWFLMDARIHVCILKDQGSPLIHRCEIEYSTVLSWKIAYLDSEEGRSKSIRRSDDEDNPLRQLDPLVAPLKGMAGEDDILVFSVTDVLHSLPLHALWLEEEPIIENHPVVYSASLTTFVQCRDRSHAHKGDPRSMAVLAAYETADGELREDFLHERTAIGKSVEELGLDTGATTFFGKVSSKQALTSALRSCSLVHFHGHCHLSESAMTDQALALPDGSFSVRDIFNVKLMALHVTLIACASASQGITAGDEPLGIVSLGCTL</sequence>
<gene>
    <name evidence="2" type="ORF">CC80DRAFT_550987</name>
</gene>
<protein>
    <recommendedName>
        <fullName evidence="1">CHAT domain-containing protein</fullName>
    </recommendedName>
</protein>